<evidence type="ECO:0000313" key="9">
    <source>
        <dbReference type="Proteomes" id="UP000462449"/>
    </source>
</evidence>
<dbReference type="OrthoDB" id="9805159at2"/>
<protein>
    <submittedName>
        <fullName evidence="6">Alpha-amylase</fullName>
    </submittedName>
</protein>
<evidence type="ECO:0000259" key="5">
    <source>
        <dbReference type="SMART" id="SM00642"/>
    </source>
</evidence>
<dbReference type="GO" id="GO:0005975">
    <property type="term" value="P:carbohydrate metabolic process"/>
    <property type="evidence" value="ECO:0007669"/>
    <property type="project" value="InterPro"/>
</dbReference>
<dbReference type="Pfam" id="PF10438">
    <property type="entry name" value="Cyc-maltodext_C"/>
    <property type="match status" value="1"/>
</dbReference>
<keyword evidence="8" id="KW-1185">Reference proteome</keyword>
<dbReference type="Gene3D" id="2.60.40.1180">
    <property type="entry name" value="Golgi alpha-mannosidase II"/>
    <property type="match status" value="1"/>
</dbReference>
<dbReference type="EMBL" id="WOTW01000050">
    <property type="protein sequence ID" value="MUP39505.1"/>
    <property type="molecule type" value="Genomic_DNA"/>
</dbReference>
<dbReference type="EMBL" id="QTZN02000050">
    <property type="protein sequence ID" value="MVB08710.1"/>
    <property type="molecule type" value="Genomic_DNA"/>
</dbReference>
<keyword evidence="2" id="KW-0326">Glycosidase</keyword>
<keyword evidence="4" id="KW-0732">Signal</keyword>
<accession>A0A7M4DA26</accession>
<dbReference type="InterPro" id="IPR019492">
    <property type="entry name" value="Cyclo-malto-dextrinase_C"/>
</dbReference>
<evidence type="ECO:0000256" key="3">
    <source>
        <dbReference type="SAM" id="MobiDB-lite"/>
    </source>
</evidence>
<evidence type="ECO:0000313" key="7">
    <source>
        <dbReference type="EMBL" id="MVB08710.1"/>
    </source>
</evidence>
<dbReference type="RefSeq" id="WP_156196913.1">
    <property type="nucleotide sequence ID" value="NZ_QTZN02000050.1"/>
</dbReference>
<dbReference type="AlphaFoldDB" id="A0A7M4DA26"/>
<reference evidence="7 8" key="1">
    <citation type="submission" date="2019-11" db="EMBL/GenBank/DDBJ databases">
        <title>Draft genome sequence of Labilibaculum sp. strain SYP isolated from Black Sea.</title>
        <authorList>
            <person name="Yadav S."/>
            <person name="Villanueva L."/>
        </authorList>
    </citation>
    <scope>NUCLEOTIDE SEQUENCE [LARGE SCALE GENOMIC DNA]</scope>
    <source>
        <strain evidence="7 8">44</strain>
    </source>
</reference>
<feature type="region of interest" description="Disordered" evidence="3">
    <location>
        <begin position="140"/>
        <end position="163"/>
    </location>
</feature>
<dbReference type="Gene3D" id="3.20.20.80">
    <property type="entry name" value="Glycosidases"/>
    <property type="match status" value="1"/>
</dbReference>
<dbReference type="CDD" id="cd11340">
    <property type="entry name" value="AmyAc_bac_CMD_like_3"/>
    <property type="match status" value="1"/>
</dbReference>
<sequence>MRTFLISLLMGSIFSLSSFAEKAKIERVEPMFWWVDMKNPNLQLLVHGENISKYDVSMNYPGVTIERMIKTDKPNYLFVNLLIKKGTKAGRFDLVFSERGKKKASYPYELKARKKDSANRKGYDASDVVYLIMPDRFANGDPKNDSVDGMEDKLDRENPDGRHGGDIQGIIDHLDYLQELGVTAIWNTPLMEDNEPTTSYHNYAISDYYKIDARYGSNEDYARLSAEAKKRGIKIIMDVVTNHCASAHWWMNDLPSGDWVHVFPEYTQSNHRKSTTNDPYVSKVDYEKNFDGWFARSMPDLNQKNDLLINYFIQNTIWWIEYADLGGIRVDTYPYNDKDAMAVYSGTIMKEYPNLNIVGETWLSSPAEIAYWQKDAVNHDAYNSNLPCVMDFSLFEAMTKAFNENEGWNTGLIRLYNSLAFDYLYPHTDNIFIFAENHDTGYIMSTLGGDIQKFKHVMTFLLTTRGIPQLYTGTEILLEGKKSDGDGKMRVDFPGGWESDAKNTFTAKGRTAKENEAFNFLKKLLNWRKQNPVIHTGKLMHYVPENDTYVYFRSNAEKTVMVVINKNENAQELNLKRFAESLGTFTSGKDVISEKEFDLTKGNISLAPNTSIILELK</sequence>
<dbReference type="Pfam" id="PF09087">
    <property type="entry name" value="Cyc-maltodext_N"/>
    <property type="match status" value="1"/>
</dbReference>
<dbReference type="InterPro" id="IPR015171">
    <property type="entry name" value="Cyc-maltodext_N"/>
</dbReference>
<dbReference type="SMART" id="SM00642">
    <property type="entry name" value="Aamy"/>
    <property type="match status" value="1"/>
</dbReference>
<dbReference type="PANTHER" id="PTHR10357:SF210">
    <property type="entry name" value="MALTODEXTRIN GLUCOSIDASE"/>
    <property type="match status" value="1"/>
</dbReference>
<dbReference type="SUPFAM" id="SSF81296">
    <property type="entry name" value="E set domains"/>
    <property type="match status" value="1"/>
</dbReference>
<dbReference type="Pfam" id="PF00128">
    <property type="entry name" value="Alpha-amylase"/>
    <property type="match status" value="1"/>
</dbReference>
<organism evidence="6 9">
    <name type="scientific">Labilibaculum euxinus</name>
    <dbReference type="NCBI Taxonomy" id="2686357"/>
    <lineage>
        <taxon>Bacteria</taxon>
        <taxon>Pseudomonadati</taxon>
        <taxon>Bacteroidota</taxon>
        <taxon>Bacteroidia</taxon>
        <taxon>Marinilabiliales</taxon>
        <taxon>Marinifilaceae</taxon>
        <taxon>Labilibaculum</taxon>
    </lineage>
</organism>
<evidence type="ECO:0000256" key="4">
    <source>
        <dbReference type="SAM" id="SignalP"/>
    </source>
</evidence>
<feature type="chain" id="PRO_5029686685" evidence="4">
    <location>
        <begin position="21"/>
        <end position="617"/>
    </location>
</feature>
<dbReference type="InterPro" id="IPR017853">
    <property type="entry name" value="GH"/>
</dbReference>
<name>A0A7M4DA26_9BACT</name>
<proteinExistence type="predicted"/>
<dbReference type="InterPro" id="IPR013783">
    <property type="entry name" value="Ig-like_fold"/>
</dbReference>
<evidence type="ECO:0000313" key="6">
    <source>
        <dbReference type="EMBL" id="MUP39505.1"/>
    </source>
</evidence>
<feature type="compositionally biased region" description="Basic and acidic residues" evidence="3">
    <location>
        <begin position="142"/>
        <end position="163"/>
    </location>
</feature>
<feature type="signal peptide" evidence="4">
    <location>
        <begin position="1"/>
        <end position="20"/>
    </location>
</feature>
<dbReference type="SUPFAM" id="SSF51445">
    <property type="entry name" value="(Trans)glycosidases"/>
    <property type="match status" value="1"/>
</dbReference>
<dbReference type="Proteomes" id="UP000462449">
    <property type="component" value="Unassembled WGS sequence"/>
</dbReference>
<dbReference type="InterPro" id="IPR013780">
    <property type="entry name" value="Glyco_hydro_b"/>
</dbReference>
<gene>
    <name evidence="7" type="ORF">DWB62_016915</name>
    <name evidence="6" type="ORF">GNY23_16915</name>
</gene>
<dbReference type="SUPFAM" id="SSF51011">
    <property type="entry name" value="Glycosyl hydrolase domain"/>
    <property type="match status" value="1"/>
</dbReference>
<dbReference type="Gene3D" id="2.60.40.10">
    <property type="entry name" value="Immunoglobulins"/>
    <property type="match status" value="1"/>
</dbReference>
<dbReference type="InterPro" id="IPR006047">
    <property type="entry name" value="GH13_cat_dom"/>
</dbReference>
<feature type="domain" description="Glycosyl hydrolase family 13 catalytic" evidence="5">
    <location>
        <begin position="131"/>
        <end position="528"/>
    </location>
</feature>
<evidence type="ECO:0000256" key="1">
    <source>
        <dbReference type="ARBA" id="ARBA00022801"/>
    </source>
</evidence>
<reference evidence="6 9" key="2">
    <citation type="submission" date="2019-12" db="EMBL/GenBank/DDBJ databases">
        <title>Draft genome sequence of Labilibaculum sp. strain 44 isolated from deep waters of Black Sea.</title>
        <authorList>
            <person name="Yadav S."/>
            <person name="Villanueva L."/>
        </authorList>
    </citation>
    <scope>NUCLEOTIDE SEQUENCE [LARGE SCALE GENOMIC DNA]</scope>
    <source>
        <strain evidence="6 9">44</strain>
    </source>
</reference>
<dbReference type="Proteomes" id="UP000285951">
    <property type="component" value="Unassembled WGS sequence"/>
</dbReference>
<dbReference type="PANTHER" id="PTHR10357">
    <property type="entry name" value="ALPHA-AMYLASE FAMILY MEMBER"/>
    <property type="match status" value="1"/>
</dbReference>
<dbReference type="GO" id="GO:0016798">
    <property type="term" value="F:hydrolase activity, acting on glycosyl bonds"/>
    <property type="evidence" value="ECO:0007669"/>
    <property type="project" value="UniProtKB-KW"/>
</dbReference>
<keyword evidence="1" id="KW-0378">Hydrolase</keyword>
<dbReference type="InterPro" id="IPR014756">
    <property type="entry name" value="Ig_E-set"/>
</dbReference>
<comment type="caution">
    <text evidence="6">The sequence shown here is derived from an EMBL/GenBank/DDBJ whole genome shotgun (WGS) entry which is preliminary data.</text>
</comment>
<evidence type="ECO:0000313" key="8">
    <source>
        <dbReference type="Proteomes" id="UP000285951"/>
    </source>
</evidence>
<evidence type="ECO:0000256" key="2">
    <source>
        <dbReference type="ARBA" id="ARBA00023295"/>
    </source>
</evidence>